<feature type="domain" description="Transposase TnpC homeodomain" evidence="4">
    <location>
        <begin position="52"/>
        <end position="140"/>
    </location>
</feature>
<accession>A0A2L0F4E0</accession>
<feature type="domain" description="Transposase IS66 zinc-finger binding" evidence="3">
    <location>
        <begin position="149"/>
        <end position="192"/>
    </location>
</feature>
<dbReference type="Proteomes" id="UP000238348">
    <property type="component" value="Chromosome"/>
</dbReference>
<dbReference type="Pfam" id="PF13005">
    <property type="entry name" value="zf-IS66"/>
    <property type="match status" value="1"/>
</dbReference>
<dbReference type="InterPro" id="IPR024474">
    <property type="entry name" value="Znf_dom_IS66"/>
</dbReference>
<feature type="domain" description="Transposase IS66 central" evidence="2">
    <location>
        <begin position="209"/>
        <end position="495"/>
    </location>
</feature>
<feature type="domain" description="Transposase IS66 C-terminal" evidence="5">
    <location>
        <begin position="502"/>
        <end position="539"/>
    </location>
</feature>
<organism evidence="6 7">
    <name type="scientific">Sorangium cellulosum</name>
    <name type="common">Polyangium cellulosum</name>
    <dbReference type="NCBI Taxonomy" id="56"/>
    <lineage>
        <taxon>Bacteria</taxon>
        <taxon>Pseudomonadati</taxon>
        <taxon>Myxococcota</taxon>
        <taxon>Polyangia</taxon>
        <taxon>Polyangiales</taxon>
        <taxon>Polyangiaceae</taxon>
        <taxon>Sorangium</taxon>
    </lineage>
</organism>
<proteinExistence type="predicted"/>
<dbReference type="AlphaFoldDB" id="A0A2L0F4E0"/>
<dbReference type="OrthoDB" id="9800877at2"/>
<dbReference type="InterPro" id="IPR024463">
    <property type="entry name" value="Transposase_TnpC_homeodom"/>
</dbReference>
<name>A0A2L0F4E0_SORCE</name>
<evidence type="ECO:0000313" key="6">
    <source>
        <dbReference type="EMBL" id="AUX46371.1"/>
    </source>
</evidence>
<dbReference type="NCBIfam" id="NF033517">
    <property type="entry name" value="transpos_IS66"/>
    <property type="match status" value="1"/>
</dbReference>
<evidence type="ECO:0000256" key="1">
    <source>
        <dbReference type="SAM" id="MobiDB-lite"/>
    </source>
</evidence>
<sequence>MTSPHQSQAQLPADLADVRRKLEQLAAAGQIPELIELVLGLLVQLRDKNTALSARLASALRELYGRKSQKVSTEQLMLLFAELGEQAPPGPAGSALSPELGTQTPPEPEQGLVPQPPEPPKPPRGRRGRAPLPEHLPRETRVVPVPEAERTCPQCGADKKCIGHRTSEVLEFVPAQFKIIEEQREKLACPRCPEQGVTTADSEKVMDRGRPGPGLLASIIVEKFEDSMPLYRQAQQYARFGVSLSPSTLGDWSSFALDVLAPVAEGIQQKVLDSCYLRADDTGMRVLDRDHPAGVKRGHIWSFVGAELVAFLYAPDWKAKHPAALLQGFNGYLQGDGYAGYGAMLRGGDDGEVIVPEERRLGCGMHIRAKFEKAAKGGDARAAIALTYFKAIYRIEAACKTEALSAEARLMRRQELSLPLVDELYQWIHELHLRLVPSTPLYIATQYAINQEAAWRLCFTDGRFEIDNGEVERQLRRVALGRKNYLFAGSDKGAQRLAIGYTIFGSCRMHGVNPLAWATDVIGKLQAGWPRERLDELLPDAWARSSRAAPAAGDTDAT</sequence>
<dbReference type="InterPro" id="IPR052344">
    <property type="entry name" value="Transposase-related"/>
</dbReference>
<dbReference type="InterPro" id="IPR039552">
    <property type="entry name" value="IS66_C"/>
</dbReference>
<dbReference type="InterPro" id="IPR004291">
    <property type="entry name" value="Transposase_IS66_central"/>
</dbReference>
<evidence type="ECO:0000259" key="5">
    <source>
        <dbReference type="Pfam" id="PF13817"/>
    </source>
</evidence>
<dbReference type="PANTHER" id="PTHR33678">
    <property type="entry name" value="BLL1576 PROTEIN"/>
    <property type="match status" value="1"/>
</dbReference>
<gene>
    <name evidence="6" type="primary">isftu1</name>
    <name evidence="6" type="ORF">SOCE26_078770</name>
</gene>
<dbReference type="RefSeq" id="WP_104984577.1">
    <property type="nucleotide sequence ID" value="NZ_CP012673.1"/>
</dbReference>
<dbReference type="EMBL" id="CP012673">
    <property type="protein sequence ID" value="AUX46371.1"/>
    <property type="molecule type" value="Genomic_DNA"/>
</dbReference>
<evidence type="ECO:0000259" key="2">
    <source>
        <dbReference type="Pfam" id="PF03050"/>
    </source>
</evidence>
<evidence type="ECO:0000259" key="3">
    <source>
        <dbReference type="Pfam" id="PF13005"/>
    </source>
</evidence>
<evidence type="ECO:0000313" key="7">
    <source>
        <dbReference type="Proteomes" id="UP000238348"/>
    </source>
</evidence>
<dbReference type="PANTHER" id="PTHR33678:SF1">
    <property type="entry name" value="BLL1576 PROTEIN"/>
    <property type="match status" value="1"/>
</dbReference>
<feature type="region of interest" description="Disordered" evidence="1">
    <location>
        <begin position="87"/>
        <end position="138"/>
    </location>
</feature>
<evidence type="ECO:0000259" key="4">
    <source>
        <dbReference type="Pfam" id="PF13007"/>
    </source>
</evidence>
<reference evidence="6 7" key="1">
    <citation type="submission" date="2015-09" db="EMBL/GenBank/DDBJ databases">
        <title>Sorangium comparison.</title>
        <authorList>
            <person name="Zaburannyi N."/>
            <person name="Bunk B."/>
            <person name="Overmann J."/>
            <person name="Mueller R."/>
        </authorList>
    </citation>
    <scope>NUCLEOTIDE SEQUENCE [LARGE SCALE GENOMIC DNA]</scope>
    <source>
        <strain evidence="6 7">So ce26</strain>
    </source>
</reference>
<dbReference type="Pfam" id="PF13007">
    <property type="entry name" value="LZ_Tnp_IS66"/>
    <property type="match status" value="1"/>
</dbReference>
<dbReference type="Pfam" id="PF13817">
    <property type="entry name" value="DDE_Tnp_IS66_C"/>
    <property type="match status" value="1"/>
</dbReference>
<protein>
    <submittedName>
        <fullName evidence="6">Transposase</fullName>
    </submittedName>
</protein>
<dbReference type="Pfam" id="PF03050">
    <property type="entry name" value="DDE_Tnp_IS66"/>
    <property type="match status" value="1"/>
</dbReference>